<evidence type="ECO:0000313" key="4">
    <source>
        <dbReference type="EMBL" id="KAG7099540.1"/>
    </source>
</evidence>
<dbReference type="PROSITE" id="PS51450">
    <property type="entry name" value="LRR"/>
    <property type="match status" value="3"/>
</dbReference>
<dbReference type="Pfam" id="PF00560">
    <property type="entry name" value="LRR_1"/>
    <property type="match status" value="1"/>
</dbReference>
<feature type="region of interest" description="Disordered" evidence="3">
    <location>
        <begin position="531"/>
        <end position="559"/>
    </location>
</feature>
<dbReference type="InterPro" id="IPR050216">
    <property type="entry name" value="LRR_domain-containing"/>
</dbReference>
<dbReference type="GeneID" id="66070450"/>
<keyword evidence="5" id="KW-1185">Reference proteome</keyword>
<keyword evidence="1" id="KW-0433">Leucine-rich repeat</keyword>
<feature type="compositionally biased region" description="Polar residues" evidence="3">
    <location>
        <begin position="449"/>
        <end position="461"/>
    </location>
</feature>
<reference evidence="4" key="1">
    <citation type="journal article" date="2021" name="Genome Biol. Evol.">
        <title>The assembled and annotated genome of the fairy-ring fungus Marasmius oreades.</title>
        <authorList>
            <person name="Hiltunen M."/>
            <person name="Ament-Velasquez S.L."/>
            <person name="Johannesson H."/>
        </authorList>
    </citation>
    <scope>NUCLEOTIDE SEQUENCE</scope>
    <source>
        <strain evidence="4">03SP1</strain>
    </source>
</reference>
<proteinExistence type="predicted"/>
<feature type="region of interest" description="Disordered" evidence="3">
    <location>
        <begin position="443"/>
        <end position="515"/>
    </location>
</feature>
<dbReference type="GO" id="GO:0005737">
    <property type="term" value="C:cytoplasm"/>
    <property type="evidence" value="ECO:0007669"/>
    <property type="project" value="TreeGrafter"/>
</dbReference>
<dbReference type="PRINTS" id="PR00019">
    <property type="entry name" value="LEURICHRPT"/>
</dbReference>
<keyword evidence="2" id="KW-0677">Repeat</keyword>
<dbReference type="InterPro" id="IPR001611">
    <property type="entry name" value="Leu-rich_rpt"/>
</dbReference>
<dbReference type="Proteomes" id="UP001049176">
    <property type="component" value="Chromosome 1"/>
</dbReference>
<protein>
    <recommendedName>
        <fullName evidence="6">Leucine-rich repeat-containing protein 40</fullName>
    </recommendedName>
</protein>
<evidence type="ECO:0008006" key="6">
    <source>
        <dbReference type="Google" id="ProtNLM"/>
    </source>
</evidence>
<feature type="region of interest" description="Disordered" evidence="3">
    <location>
        <begin position="148"/>
        <end position="177"/>
    </location>
</feature>
<dbReference type="KEGG" id="more:E1B28_001374"/>
<sequence>MPLMPTPSSTPTKAQSRLGAATPVRIRKKSSNARPPPQKPVTKDEKPLPAATPVLSIREAIALKRKEAQAVRTKSGGSALGELSGLEDALPDAQPNVQVEEDEFGRWSIREVIERGRSSGTVNLSSRYLPCLPSALFETHLRITPDLLKSVPNEPPLPPSESSMKTGRSSKYDNGPGWLDGQDLQTLKAWNNDIMEIQHELSLFGSLKVIDLHKNKLTSLPESFGDLTALTTLDLSHNNLSSLPTNLFSLPELVTLNISHNQLSDLPFNAPFASGRKPETTGGGFFTPVILRATTPLPRLVTLNASHNRLLSKNIDLTIPVAIQKIDLSSNPLGIETSAMLIARLGALSNLKELRLEHADIGDDAFQPGLAPASSFSRLVLLDLGETKVTEQAVQRAFSVLKREMSFDLTTEHPPEGVVRAVIGKKSIREAWELEMERKAKIRGGRTLNPASSSSRGSQVTRAPRVIEKEPWEIEAEQGLLTEGTKRGARAQAAASPSSPSLKPPSSAKDLQEEVSKEVWEIEAEQGLLTEGGRRRARAAAAASAGTQSKQPVTSASSHGATSWNISLAQYFADSTQTLTLPASAPPTKSAGHVRAFSMGVSSTSLLSRSSSSDLTVPTASVPIFEISSQSFAHSLRVLDLANRRMDKCFTIPISASRVPALLPNLEELVLENCGFSDSVSVSIFNPDAENPPSTPRKTIEPIMPFLTALFPRLQTLNLSYNTISSASLTTEALKNLIVEAPHRKGLRHLRLRGNIINDLDGFQGVAELFRGNRDVIGWKLEELDLRDNNIGKLPSEMGLLPLDVFLVDGNTFRVPPRRIWEREGTRGLLSWLRGRLE</sequence>
<evidence type="ECO:0000313" key="5">
    <source>
        <dbReference type="Proteomes" id="UP001049176"/>
    </source>
</evidence>
<dbReference type="InterPro" id="IPR032675">
    <property type="entry name" value="LRR_dom_sf"/>
</dbReference>
<name>A0A9P8AFK7_9AGAR</name>
<evidence type="ECO:0000256" key="2">
    <source>
        <dbReference type="ARBA" id="ARBA00022737"/>
    </source>
</evidence>
<comment type="caution">
    <text evidence="4">The sequence shown here is derived from an EMBL/GenBank/DDBJ whole genome shotgun (WGS) entry which is preliminary data.</text>
</comment>
<gene>
    <name evidence="4" type="ORF">E1B28_001374</name>
</gene>
<feature type="compositionally biased region" description="Polar residues" evidence="3">
    <location>
        <begin position="547"/>
        <end position="559"/>
    </location>
</feature>
<dbReference type="SUPFAM" id="SSF52047">
    <property type="entry name" value="RNI-like"/>
    <property type="match status" value="2"/>
</dbReference>
<accession>A0A9P8AFK7</accession>
<dbReference type="Gene3D" id="3.80.10.10">
    <property type="entry name" value="Ribonuclease Inhibitor"/>
    <property type="match status" value="2"/>
</dbReference>
<evidence type="ECO:0000256" key="1">
    <source>
        <dbReference type="ARBA" id="ARBA00022614"/>
    </source>
</evidence>
<dbReference type="SMART" id="SM00364">
    <property type="entry name" value="LRR_BAC"/>
    <property type="match status" value="5"/>
</dbReference>
<dbReference type="AlphaFoldDB" id="A0A9P8AFK7"/>
<dbReference type="RefSeq" id="XP_043016010.1">
    <property type="nucleotide sequence ID" value="XM_043147305.1"/>
</dbReference>
<dbReference type="OrthoDB" id="1517790at2759"/>
<evidence type="ECO:0000256" key="3">
    <source>
        <dbReference type="SAM" id="MobiDB-lite"/>
    </source>
</evidence>
<dbReference type="PANTHER" id="PTHR48051">
    <property type="match status" value="1"/>
</dbReference>
<dbReference type="Pfam" id="PF13855">
    <property type="entry name" value="LRR_8"/>
    <property type="match status" value="1"/>
</dbReference>
<feature type="region of interest" description="Disordered" evidence="3">
    <location>
        <begin position="1"/>
        <end position="52"/>
    </location>
</feature>
<dbReference type="InterPro" id="IPR003591">
    <property type="entry name" value="Leu-rich_rpt_typical-subtyp"/>
</dbReference>
<feature type="compositionally biased region" description="Low complexity" evidence="3">
    <location>
        <begin position="490"/>
        <end position="508"/>
    </location>
</feature>
<feature type="compositionally biased region" description="Low complexity" evidence="3">
    <location>
        <begin position="1"/>
        <end position="12"/>
    </location>
</feature>
<organism evidence="4 5">
    <name type="scientific">Marasmius oreades</name>
    <name type="common">fairy-ring Marasmius</name>
    <dbReference type="NCBI Taxonomy" id="181124"/>
    <lineage>
        <taxon>Eukaryota</taxon>
        <taxon>Fungi</taxon>
        <taxon>Dikarya</taxon>
        <taxon>Basidiomycota</taxon>
        <taxon>Agaricomycotina</taxon>
        <taxon>Agaricomycetes</taxon>
        <taxon>Agaricomycetidae</taxon>
        <taxon>Agaricales</taxon>
        <taxon>Marasmiineae</taxon>
        <taxon>Marasmiaceae</taxon>
        <taxon>Marasmius</taxon>
    </lineage>
</organism>
<dbReference type="SMART" id="SM00369">
    <property type="entry name" value="LRR_TYP"/>
    <property type="match status" value="7"/>
</dbReference>
<dbReference type="EMBL" id="CM032181">
    <property type="protein sequence ID" value="KAG7099540.1"/>
    <property type="molecule type" value="Genomic_DNA"/>
</dbReference>
<dbReference type="PANTHER" id="PTHR48051:SF1">
    <property type="entry name" value="RAS SUPPRESSOR PROTEIN 1"/>
    <property type="match status" value="1"/>
</dbReference>